<dbReference type="PANTHER" id="PTHR48042">
    <property type="entry name" value="ABC TRANSPORTER G FAMILY MEMBER 11"/>
    <property type="match status" value="1"/>
</dbReference>
<comment type="similarity">
    <text evidence="1">Belongs to the ABC transporter superfamily. ABCG family. Eye pigment precursor importer (TC 3.A.1.204) subfamily.</text>
</comment>
<accession>A0A396I4H1</accession>
<reference evidence="5" key="1">
    <citation type="journal article" date="2018" name="Nat. Plants">
        <title>Whole-genome landscape of Medicago truncatula symbiotic genes.</title>
        <authorList>
            <person name="Pecrix Y."/>
            <person name="Gamas P."/>
            <person name="Carrere S."/>
        </authorList>
    </citation>
    <scope>NUCLEOTIDE SEQUENCE</scope>
    <source>
        <tissue evidence="5">Leaves</tissue>
    </source>
</reference>
<evidence type="ECO:0000256" key="3">
    <source>
        <dbReference type="SAM" id="Phobius"/>
    </source>
</evidence>
<dbReference type="PANTHER" id="PTHR48042:SF1">
    <property type="entry name" value="ABC TRANSPORTER G FAMILY MEMBER 11-LIKE"/>
    <property type="match status" value="1"/>
</dbReference>
<evidence type="ECO:0000256" key="1">
    <source>
        <dbReference type="ARBA" id="ARBA00005814"/>
    </source>
</evidence>
<comment type="caution">
    <text evidence="5">The sequence shown here is derived from an EMBL/GenBank/DDBJ whole genome shotgun (WGS) entry which is preliminary data.</text>
</comment>
<evidence type="ECO:0000256" key="2">
    <source>
        <dbReference type="ARBA" id="ARBA00022448"/>
    </source>
</evidence>
<sequence length="140" mass="15749">MASLHPSVPSAGCETKTNLESLQRTVADIEATTLETMKKREECEVGICLTWKDIWVNKILNGKNGSRSILHGLTGYVKPGQLLAIMGPSGCGKSTLLDTLAGTIKLFFETRYLLLNFSFFYFFYFTEMLLNLVCYLLLFF</sequence>
<dbReference type="Proteomes" id="UP000265566">
    <property type="component" value="Chromosome 4"/>
</dbReference>
<gene>
    <name evidence="5" type="ORF">MtrunA17_Chr4g0026741</name>
</gene>
<keyword evidence="3" id="KW-0472">Membrane</keyword>
<dbReference type="Gene3D" id="3.40.50.300">
    <property type="entry name" value="P-loop containing nucleotide triphosphate hydrolases"/>
    <property type="match status" value="1"/>
</dbReference>
<dbReference type="SUPFAM" id="SSF52540">
    <property type="entry name" value="P-loop containing nucleoside triphosphate hydrolases"/>
    <property type="match status" value="1"/>
</dbReference>
<dbReference type="EC" id="3.6.3.44" evidence="5"/>
<dbReference type="EMBL" id="PSQE01000004">
    <property type="protein sequence ID" value="RHN60522.1"/>
    <property type="molecule type" value="Genomic_DNA"/>
</dbReference>
<keyword evidence="3" id="KW-0812">Transmembrane</keyword>
<dbReference type="InterPro" id="IPR027417">
    <property type="entry name" value="P-loop_NTPase"/>
</dbReference>
<dbReference type="InterPro" id="IPR052215">
    <property type="entry name" value="Plant_ABCG"/>
</dbReference>
<proteinExistence type="inferred from homology"/>
<organism evidence="5">
    <name type="scientific">Medicago truncatula</name>
    <name type="common">Barrel medic</name>
    <name type="synonym">Medicago tribuloides</name>
    <dbReference type="NCBI Taxonomy" id="3880"/>
    <lineage>
        <taxon>Eukaryota</taxon>
        <taxon>Viridiplantae</taxon>
        <taxon>Streptophyta</taxon>
        <taxon>Embryophyta</taxon>
        <taxon>Tracheophyta</taxon>
        <taxon>Spermatophyta</taxon>
        <taxon>Magnoliopsida</taxon>
        <taxon>eudicotyledons</taxon>
        <taxon>Gunneridae</taxon>
        <taxon>Pentapetalae</taxon>
        <taxon>rosids</taxon>
        <taxon>fabids</taxon>
        <taxon>Fabales</taxon>
        <taxon>Fabaceae</taxon>
        <taxon>Papilionoideae</taxon>
        <taxon>50 kb inversion clade</taxon>
        <taxon>NPAAA clade</taxon>
        <taxon>Hologalegina</taxon>
        <taxon>IRL clade</taxon>
        <taxon>Trifolieae</taxon>
        <taxon>Medicago</taxon>
    </lineage>
</organism>
<protein>
    <submittedName>
        <fullName evidence="5">Putative xenobiotic-transporting ATPase</fullName>
        <ecNumber evidence="5">3.6.3.44</ecNumber>
    </submittedName>
</protein>
<evidence type="ECO:0000313" key="5">
    <source>
        <dbReference type="EMBL" id="RHN60522.1"/>
    </source>
</evidence>
<evidence type="ECO:0000259" key="4">
    <source>
        <dbReference type="Pfam" id="PF00005"/>
    </source>
</evidence>
<keyword evidence="2" id="KW-0813">Transport</keyword>
<dbReference type="AlphaFoldDB" id="A0A396I4H1"/>
<dbReference type="Gramene" id="rna22843">
    <property type="protein sequence ID" value="RHN60522.1"/>
    <property type="gene ID" value="gene22843"/>
</dbReference>
<feature type="domain" description="ABC transporter" evidence="4">
    <location>
        <begin position="70"/>
        <end position="104"/>
    </location>
</feature>
<feature type="transmembrane region" description="Helical" evidence="3">
    <location>
        <begin position="113"/>
        <end position="138"/>
    </location>
</feature>
<keyword evidence="3" id="KW-1133">Transmembrane helix</keyword>
<name>A0A396I4H1_MEDTR</name>
<dbReference type="Pfam" id="PF00005">
    <property type="entry name" value="ABC_tran"/>
    <property type="match status" value="1"/>
</dbReference>
<dbReference type="GO" id="GO:0016887">
    <property type="term" value="F:ATP hydrolysis activity"/>
    <property type="evidence" value="ECO:0007669"/>
    <property type="project" value="InterPro"/>
</dbReference>
<keyword evidence="5" id="KW-0378">Hydrolase</keyword>
<dbReference type="GO" id="GO:0005524">
    <property type="term" value="F:ATP binding"/>
    <property type="evidence" value="ECO:0007669"/>
    <property type="project" value="InterPro"/>
</dbReference>
<dbReference type="InterPro" id="IPR003439">
    <property type="entry name" value="ABC_transporter-like_ATP-bd"/>
</dbReference>